<dbReference type="GO" id="GO:0008295">
    <property type="term" value="P:spermidine biosynthetic process"/>
    <property type="evidence" value="ECO:0007669"/>
    <property type="project" value="UniProtKB-UniRule"/>
</dbReference>
<keyword evidence="2 6" id="KW-0808">Transferase</keyword>
<dbReference type="SUPFAM" id="SSF53335">
    <property type="entry name" value="S-adenosyl-L-methionine-dependent methyltransferases"/>
    <property type="match status" value="1"/>
</dbReference>
<feature type="domain" description="PABS" evidence="8">
    <location>
        <begin position="4"/>
        <end position="239"/>
    </location>
</feature>
<dbReference type="EMBL" id="BCNO01000001">
    <property type="protein sequence ID" value="GAQ94113.1"/>
    <property type="molecule type" value="Genomic_DNA"/>
</dbReference>
<dbReference type="NCBIfam" id="NF037959">
    <property type="entry name" value="MFS_SpdSyn"/>
    <property type="match status" value="1"/>
</dbReference>
<reference evidence="10" key="1">
    <citation type="submission" date="2016-01" db="EMBL/GenBank/DDBJ databases">
        <title>Draft genome sequence of Thermodesulfovibrio aggregans strain TGE-P1.</title>
        <authorList>
            <person name="Sekiguchi Y."/>
            <person name="Ohashi A."/>
            <person name="Matsuura N."/>
            <person name="Tourlousse M.D."/>
        </authorList>
    </citation>
    <scope>NUCLEOTIDE SEQUENCE [LARGE SCALE GENOMIC DNA]</scope>
    <source>
        <strain evidence="10">TGE-P1</strain>
    </source>
</reference>
<gene>
    <name evidence="6" type="primary">speE</name>
    <name evidence="9" type="ORF">TAGGR_1286</name>
</gene>
<keyword evidence="3 6" id="KW-0745">Spermidine biosynthesis</keyword>
<dbReference type="Pfam" id="PF17284">
    <property type="entry name" value="Spermine_synt_N"/>
    <property type="match status" value="1"/>
</dbReference>
<dbReference type="InterPro" id="IPR001045">
    <property type="entry name" value="Spermi_synthase"/>
</dbReference>
<evidence type="ECO:0000256" key="3">
    <source>
        <dbReference type="ARBA" id="ARBA00023066"/>
    </source>
</evidence>
<comment type="caution">
    <text evidence="6">Lacks conserved residue(s) required for the propagation of feature annotation.</text>
</comment>
<feature type="binding site" evidence="6">
    <location>
        <begin position="139"/>
        <end position="140"/>
    </location>
    <ligand>
        <name>S-methyl-5'-thioadenosine</name>
        <dbReference type="ChEBI" id="CHEBI:17509"/>
    </ligand>
</feature>
<dbReference type="FunFam" id="3.40.50.150:FF:000088">
    <property type="entry name" value="Polyamine aminopropyltransferase"/>
    <property type="match status" value="1"/>
</dbReference>
<accession>A0A0U9HTK2</accession>
<dbReference type="PROSITE" id="PS51006">
    <property type="entry name" value="PABS_2"/>
    <property type="match status" value="1"/>
</dbReference>
<dbReference type="NCBIfam" id="NF002010">
    <property type="entry name" value="PRK00811.1"/>
    <property type="match status" value="1"/>
</dbReference>
<organism evidence="9 10">
    <name type="scientific">Thermodesulfovibrio aggregans</name>
    <dbReference type="NCBI Taxonomy" id="86166"/>
    <lineage>
        <taxon>Bacteria</taxon>
        <taxon>Pseudomonadati</taxon>
        <taxon>Nitrospirota</taxon>
        <taxon>Thermodesulfovibrionia</taxon>
        <taxon>Thermodesulfovibrionales</taxon>
        <taxon>Thermodesulfovibrionaceae</taxon>
        <taxon>Thermodesulfovibrio</taxon>
    </lineage>
</organism>
<keyword evidence="4 6" id="KW-0620">Polyamine biosynthesis</keyword>
<dbReference type="InterPro" id="IPR035246">
    <property type="entry name" value="Spermidine_synt_N"/>
</dbReference>
<dbReference type="Proteomes" id="UP000054976">
    <property type="component" value="Unassembled WGS sequence"/>
</dbReference>
<dbReference type="GO" id="GO:0004766">
    <property type="term" value="F:spermidine synthase activity"/>
    <property type="evidence" value="ECO:0007669"/>
    <property type="project" value="UniProtKB-UniRule"/>
</dbReference>
<evidence type="ECO:0000256" key="7">
    <source>
        <dbReference type="PROSITE-ProRule" id="PRU00354"/>
    </source>
</evidence>
<dbReference type="InterPro" id="IPR030374">
    <property type="entry name" value="PABS"/>
</dbReference>
<dbReference type="Pfam" id="PF01564">
    <property type="entry name" value="Spermine_synth"/>
    <property type="match status" value="1"/>
</dbReference>
<evidence type="ECO:0000313" key="9">
    <source>
        <dbReference type="EMBL" id="GAQ94113.1"/>
    </source>
</evidence>
<evidence type="ECO:0000256" key="5">
    <source>
        <dbReference type="ARBA" id="ARBA00048874"/>
    </source>
</evidence>
<evidence type="ECO:0000256" key="1">
    <source>
        <dbReference type="ARBA" id="ARBA00007867"/>
    </source>
</evidence>
<dbReference type="UniPathway" id="UPA00248">
    <property type="reaction ID" value="UER00314"/>
</dbReference>
<keyword evidence="10" id="KW-1185">Reference proteome</keyword>
<evidence type="ECO:0000256" key="6">
    <source>
        <dbReference type="HAMAP-Rule" id="MF_00198"/>
    </source>
</evidence>
<dbReference type="GO" id="GO:0010487">
    <property type="term" value="F:thermospermine synthase activity"/>
    <property type="evidence" value="ECO:0007669"/>
    <property type="project" value="UniProtKB-EC"/>
</dbReference>
<comment type="function">
    <text evidence="6">Catalyzes the irreversible transfer of a propylamine group from the amino donor S-adenosylmethioninamine (decarboxy-AdoMet) to putrescine (1,4-diaminobutane) to yield spermidine.</text>
</comment>
<dbReference type="AlphaFoldDB" id="A0A0U9HTK2"/>
<comment type="catalytic activity">
    <reaction evidence="5">
        <text>S-adenosyl 3-(methylsulfanyl)propylamine + spermidine = thermospermine + S-methyl-5'-thioadenosine + H(+)</text>
        <dbReference type="Rhea" id="RHEA:30515"/>
        <dbReference type="ChEBI" id="CHEBI:15378"/>
        <dbReference type="ChEBI" id="CHEBI:17509"/>
        <dbReference type="ChEBI" id="CHEBI:57443"/>
        <dbReference type="ChEBI" id="CHEBI:57834"/>
        <dbReference type="ChEBI" id="CHEBI:59903"/>
        <dbReference type="EC" id="2.5.1.79"/>
    </reaction>
</comment>
<comment type="subunit">
    <text evidence="6">Homodimer or homotetramer.</text>
</comment>
<evidence type="ECO:0000256" key="2">
    <source>
        <dbReference type="ARBA" id="ARBA00022679"/>
    </source>
</evidence>
<feature type="active site" description="Proton acceptor" evidence="6 7">
    <location>
        <position position="157"/>
    </location>
</feature>
<protein>
    <recommendedName>
        <fullName evidence="6">Polyamine aminopropyltransferase</fullName>
    </recommendedName>
    <alternativeName>
        <fullName evidence="6">Putrescine aminopropyltransferase</fullName>
        <shortName evidence="6">PAPT</shortName>
    </alternativeName>
    <alternativeName>
        <fullName evidence="6">Spermidine synthase</fullName>
        <shortName evidence="6">SPDS</shortName>
        <shortName evidence="6">SPDSY</shortName>
        <ecNumber evidence="6">2.5.1.16</ecNumber>
    </alternativeName>
</protein>
<evidence type="ECO:0000256" key="4">
    <source>
        <dbReference type="ARBA" id="ARBA00023115"/>
    </source>
</evidence>
<comment type="pathway">
    <text evidence="6">Amine and polyamine biosynthesis; spermidine biosynthesis; spermidine from putrescine: step 1/1.</text>
</comment>
<name>A0A0U9HTK2_9BACT</name>
<dbReference type="Gene3D" id="2.30.140.10">
    <property type="entry name" value="Spermidine synthase, tetramerisation domain"/>
    <property type="match status" value="1"/>
</dbReference>
<feature type="binding site" evidence="6">
    <location>
        <position position="166"/>
    </location>
    <ligand>
        <name>S-methyl-5'-thioadenosine</name>
        <dbReference type="ChEBI" id="CHEBI:17509"/>
    </ligand>
</feature>
<dbReference type="CDD" id="cd02440">
    <property type="entry name" value="AdoMet_MTases"/>
    <property type="match status" value="1"/>
</dbReference>
<proteinExistence type="inferred from homology"/>
<dbReference type="PANTHER" id="PTHR43317">
    <property type="entry name" value="THERMOSPERMINE SYNTHASE ACAULIS5"/>
    <property type="match status" value="1"/>
</dbReference>
<dbReference type="InterPro" id="IPR037163">
    <property type="entry name" value="Spermidine_synt_N_sf"/>
</dbReference>
<feature type="binding site" evidence="6">
    <location>
        <position position="88"/>
    </location>
    <ligand>
        <name>spermidine</name>
        <dbReference type="ChEBI" id="CHEBI:57834"/>
    </ligand>
</feature>
<feature type="binding site" evidence="6">
    <location>
        <position position="107"/>
    </location>
    <ligand>
        <name>S-methyl-5'-thioadenosine</name>
        <dbReference type="ChEBI" id="CHEBI:17509"/>
    </ligand>
</feature>
<feature type="binding site" evidence="6">
    <location>
        <position position="33"/>
    </location>
    <ligand>
        <name>S-methyl-5'-thioadenosine</name>
        <dbReference type="ChEBI" id="CHEBI:17509"/>
    </ligand>
</feature>
<sequence>MKNCKWYIEQTSEDEIILHSLKEIIFSGTSPYQRIEIIRSGDFGRCLLLDGKMQSAEADEFIYHEALVHPVMLLSDNAERILIAGGGEGATLREVLKYPIKEVVMVELDEVVINTAKKYLPQWSDGAFDDPRVRLIIDDARSYIEKTKNYFDVIIIDLPEPAEGGPAYLLYTKEFYENVKEALTEKGMMVTQSASTSINNLRVFVSIVTTLRQVFPYVKPYITYVPSFFAPWGFSLASKKINPEECISKINEKIISIEKSLKFYDLDAHNSMFCLPKHIKRAIETEGRVIRDDSPLSFY</sequence>
<dbReference type="OrthoDB" id="9793120at2"/>
<dbReference type="RefSeq" id="WP_082673516.1">
    <property type="nucleotide sequence ID" value="NZ_BCNO01000001.1"/>
</dbReference>
<evidence type="ECO:0000259" key="8">
    <source>
        <dbReference type="PROSITE" id="PS51006"/>
    </source>
</evidence>
<dbReference type="HAMAP" id="MF_00198">
    <property type="entry name" value="Spermidine_synth"/>
    <property type="match status" value="1"/>
</dbReference>
<dbReference type="EC" id="2.5.1.16" evidence="6"/>
<dbReference type="STRING" id="86166.TAGGR_1286"/>
<feature type="binding site" evidence="6">
    <location>
        <position position="64"/>
    </location>
    <ligand>
        <name>spermidine</name>
        <dbReference type="ChEBI" id="CHEBI:57834"/>
    </ligand>
</feature>
<evidence type="ECO:0000313" key="10">
    <source>
        <dbReference type="Proteomes" id="UP000054976"/>
    </source>
</evidence>
<dbReference type="Gene3D" id="3.40.50.150">
    <property type="entry name" value="Vaccinia Virus protein VP39"/>
    <property type="match status" value="1"/>
</dbReference>
<comment type="caution">
    <text evidence="9">The sequence shown here is derived from an EMBL/GenBank/DDBJ whole genome shotgun (WGS) entry which is preliminary data.</text>
</comment>
<dbReference type="InterPro" id="IPR029063">
    <property type="entry name" value="SAM-dependent_MTases_sf"/>
</dbReference>
<comment type="catalytic activity">
    <reaction evidence="6">
        <text>S-adenosyl 3-(methylsulfanyl)propylamine + putrescine = S-methyl-5'-thioadenosine + spermidine + H(+)</text>
        <dbReference type="Rhea" id="RHEA:12721"/>
        <dbReference type="ChEBI" id="CHEBI:15378"/>
        <dbReference type="ChEBI" id="CHEBI:17509"/>
        <dbReference type="ChEBI" id="CHEBI:57443"/>
        <dbReference type="ChEBI" id="CHEBI:57834"/>
        <dbReference type="ChEBI" id="CHEBI:326268"/>
        <dbReference type="EC" id="2.5.1.16"/>
    </reaction>
</comment>
<comment type="similarity">
    <text evidence="1 6">Belongs to the spermidine/spermine synthase family.</text>
</comment>
<dbReference type="PANTHER" id="PTHR43317:SF1">
    <property type="entry name" value="THERMOSPERMINE SYNTHASE ACAULIS5"/>
    <property type="match status" value="1"/>
</dbReference>